<gene>
    <name evidence="2" type="ORF">ALC60_11102</name>
</gene>
<sequence>MKEEVWDKVSDTIVTTCQRGEKLLPAQRQTINRIVADYMINVLQRTSRGVAEKIARNICETYPETFKDTIDNQQWGSGIETLSMQIYNCVQYMKHTKSHNKRALSPDSDDADEEERKKEAAILRRQDEYGCVEYAPRLPSTENSKSQEEKRLRLLELFATLERDTNEIGQLMTETYPTLRGVINEKSRNIEEILVQWPFLKESEFILQHSSILLGKNIQKVWSDSLSKKVKSIRQYIKFSKKIPTNVKICIVNECKDVVQITKENTPKILVIFPLLLAYFTEKTNFLFKIISVS</sequence>
<dbReference type="EMBL" id="KQ982853">
    <property type="protein sequence ID" value="KYQ49820.1"/>
    <property type="molecule type" value="Genomic_DNA"/>
</dbReference>
<organism evidence="2 3">
    <name type="scientific">Mycetomoellerius zeteki</name>
    <dbReference type="NCBI Taxonomy" id="64791"/>
    <lineage>
        <taxon>Eukaryota</taxon>
        <taxon>Metazoa</taxon>
        <taxon>Ecdysozoa</taxon>
        <taxon>Arthropoda</taxon>
        <taxon>Hexapoda</taxon>
        <taxon>Insecta</taxon>
        <taxon>Pterygota</taxon>
        <taxon>Neoptera</taxon>
        <taxon>Endopterygota</taxon>
        <taxon>Hymenoptera</taxon>
        <taxon>Apocrita</taxon>
        <taxon>Aculeata</taxon>
        <taxon>Formicoidea</taxon>
        <taxon>Formicidae</taxon>
        <taxon>Myrmicinae</taxon>
        <taxon>Mycetomoellerius</taxon>
    </lineage>
</organism>
<accession>A0A151WPR4</accession>
<dbReference type="PANTHER" id="PTHR31025:SF22">
    <property type="entry name" value="IP13529P"/>
    <property type="match status" value="1"/>
</dbReference>
<name>A0A151WPR4_9HYME</name>
<protein>
    <submittedName>
        <fullName evidence="2">Uncharacterized protein</fullName>
    </submittedName>
</protein>
<dbReference type="STRING" id="64791.A0A151WPR4"/>
<dbReference type="PANTHER" id="PTHR31025">
    <property type="entry name" value="SI:CH211-196P9.1-RELATED"/>
    <property type="match status" value="1"/>
</dbReference>
<feature type="region of interest" description="Disordered" evidence="1">
    <location>
        <begin position="98"/>
        <end position="118"/>
    </location>
</feature>
<proteinExistence type="predicted"/>
<keyword evidence="3" id="KW-1185">Reference proteome</keyword>
<evidence type="ECO:0000256" key="1">
    <source>
        <dbReference type="SAM" id="MobiDB-lite"/>
    </source>
</evidence>
<dbReference type="Proteomes" id="UP000075809">
    <property type="component" value="Unassembled WGS sequence"/>
</dbReference>
<evidence type="ECO:0000313" key="2">
    <source>
        <dbReference type="EMBL" id="KYQ49820.1"/>
    </source>
</evidence>
<reference evidence="2 3" key="1">
    <citation type="submission" date="2015-09" db="EMBL/GenBank/DDBJ databases">
        <title>Trachymyrmex zeteki WGS genome.</title>
        <authorList>
            <person name="Nygaard S."/>
            <person name="Hu H."/>
            <person name="Boomsma J."/>
            <person name="Zhang G."/>
        </authorList>
    </citation>
    <scope>NUCLEOTIDE SEQUENCE [LARGE SCALE GENOMIC DNA]</scope>
    <source>
        <strain evidence="2">Tzet28-1</strain>
        <tissue evidence="2">Whole body</tissue>
    </source>
</reference>
<evidence type="ECO:0000313" key="3">
    <source>
        <dbReference type="Proteomes" id="UP000075809"/>
    </source>
</evidence>
<dbReference type="AlphaFoldDB" id="A0A151WPR4"/>